<keyword evidence="1" id="KW-0560">Oxidoreductase</keyword>
<dbReference type="InterPro" id="IPR036188">
    <property type="entry name" value="FAD/NAD-bd_sf"/>
</dbReference>
<dbReference type="Gene3D" id="3.50.50.60">
    <property type="entry name" value="FAD/NAD(P)-binding domain"/>
    <property type="match status" value="1"/>
</dbReference>
<dbReference type="PANTHER" id="PTHR13847:SF289">
    <property type="entry name" value="GLYCINE OXIDASE"/>
    <property type="match status" value="1"/>
</dbReference>
<dbReference type="InterPro" id="IPR006076">
    <property type="entry name" value="FAD-dep_OxRdtase"/>
</dbReference>
<evidence type="ECO:0000259" key="2">
    <source>
        <dbReference type="Pfam" id="PF01266"/>
    </source>
</evidence>
<accession>A0A1I3MG14</accession>
<dbReference type="PANTHER" id="PTHR13847">
    <property type="entry name" value="SARCOSINE DEHYDROGENASE-RELATED"/>
    <property type="match status" value="1"/>
</dbReference>
<evidence type="ECO:0000313" key="4">
    <source>
        <dbReference type="Proteomes" id="UP000243887"/>
    </source>
</evidence>
<dbReference type="EMBL" id="FORU01000002">
    <property type="protein sequence ID" value="SFI95969.1"/>
    <property type="molecule type" value="Genomic_DNA"/>
</dbReference>
<dbReference type="SUPFAM" id="SSF51971">
    <property type="entry name" value="Nucleotide-binding domain"/>
    <property type="match status" value="1"/>
</dbReference>
<dbReference type="RefSeq" id="WP_090677916.1">
    <property type="nucleotide sequence ID" value="NZ_FORU01000002.1"/>
</dbReference>
<reference evidence="4" key="1">
    <citation type="submission" date="2016-10" db="EMBL/GenBank/DDBJ databases">
        <authorList>
            <person name="Varghese N."/>
            <person name="Submissions S."/>
        </authorList>
    </citation>
    <scope>NUCLEOTIDE SEQUENCE [LARGE SCALE GENOMIC DNA]</scope>
    <source>
        <strain evidence="4">DSM 26542</strain>
    </source>
</reference>
<dbReference type="STRING" id="1150112.SAMN04487893_102145"/>
<keyword evidence="4" id="KW-1185">Reference proteome</keyword>
<evidence type="ECO:0000256" key="1">
    <source>
        <dbReference type="ARBA" id="ARBA00023002"/>
    </source>
</evidence>
<dbReference type="OrthoDB" id="214253at2"/>
<dbReference type="AlphaFoldDB" id="A0A1I3MG14"/>
<organism evidence="3 4">
    <name type="scientific">Myroides guanonis</name>
    <dbReference type="NCBI Taxonomy" id="1150112"/>
    <lineage>
        <taxon>Bacteria</taxon>
        <taxon>Pseudomonadati</taxon>
        <taxon>Bacteroidota</taxon>
        <taxon>Flavobacteriia</taxon>
        <taxon>Flavobacteriales</taxon>
        <taxon>Flavobacteriaceae</taxon>
        <taxon>Myroides</taxon>
    </lineage>
</organism>
<protein>
    <submittedName>
        <fullName evidence="3">Glycine/D-amino acid oxidase</fullName>
    </submittedName>
</protein>
<dbReference type="GO" id="GO:0005737">
    <property type="term" value="C:cytoplasm"/>
    <property type="evidence" value="ECO:0007669"/>
    <property type="project" value="TreeGrafter"/>
</dbReference>
<dbReference type="SUPFAM" id="SSF54373">
    <property type="entry name" value="FAD-linked reductases, C-terminal domain"/>
    <property type="match status" value="1"/>
</dbReference>
<sequence length="349" mass="39312">MLDYIIVGAGLAGVCFAETVLCENKSFCLIDGGSRSSSLVAGGMYNPVVLKRFTEVWKTKEQIDLAKPFYKAIERRLDICFNHPMPLYRRFASVEEQNNWFQALDKQNLSSYLCPELIYDKVLGVRSEFGFGEVKETGYLDAKLLIESYRSFLDSKGLFENECFDYSELQYTSSYVEYKGIRAKNIVFAEGFGLNENPFFNYLPLDGTKGELLVVRIPNLKVNFILKAKVFLIPLGNDLFKVGATYDWKDKSDSITEEGKDELLEGLKEVVGLDFEVVSHVAGVRPTVKDRRPLVGSSEASSAIHVLNGLGTRGVLLGPFLAKALYNYIENGVELDRDISIERFKKNNN</sequence>
<dbReference type="Gene3D" id="3.30.9.10">
    <property type="entry name" value="D-Amino Acid Oxidase, subunit A, domain 2"/>
    <property type="match status" value="1"/>
</dbReference>
<gene>
    <name evidence="3" type="ORF">SAMN04487893_102145</name>
</gene>
<dbReference type="GO" id="GO:0016491">
    <property type="term" value="F:oxidoreductase activity"/>
    <property type="evidence" value="ECO:0007669"/>
    <property type="project" value="UniProtKB-KW"/>
</dbReference>
<evidence type="ECO:0000313" key="3">
    <source>
        <dbReference type="EMBL" id="SFI95969.1"/>
    </source>
</evidence>
<proteinExistence type="predicted"/>
<name>A0A1I3MG14_9FLAO</name>
<feature type="domain" description="FAD dependent oxidoreductase" evidence="2">
    <location>
        <begin position="3"/>
        <end position="325"/>
    </location>
</feature>
<dbReference type="Proteomes" id="UP000243887">
    <property type="component" value="Unassembled WGS sequence"/>
</dbReference>
<dbReference type="Pfam" id="PF01266">
    <property type="entry name" value="DAO"/>
    <property type="match status" value="1"/>
</dbReference>